<dbReference type="EMBL" id="JACALR010000004">
    <property type="protein sequence ID" value="MDM1551553.1"/>
    <property type="molecule type" value="Genomic_DNA"/>
</dbReference>
<dbReference type="Pfam" id="PF01520">
    <property type="entry name" value="Amidase_3"/>
    <property type="match status" value="1"/>
</dbReference>
<dbReference type="PANTHER" id="PTHR30404">
    <property type="entry name" value="N-ACETYLMURAMOYL-L-ALANINE AMIDASE"/>
    <property type="match status" value="1"/>
</dbReference>
<dbReference type="SMART" id="SM00646">
    <property type="entry name" value="Ami_3"/>
    <property type="match status" value="1"/>
</dbReference>
<organism evidence="4 5">
    <name type="scientific">Empedobacter falsenii</name>
    <dbReference type="NCBI Taxonomy" id="343874"/>
    <lineage>
        <taxon>Bacteria</taxon>
        <taxon>Pseudomonadati</taxon>
        <taxon>Bacteroidota</taxon>
        <taxon>Flavobacteriia</taxon>
        <taxon>Flavobacteriales</taxon>
        <taxon>Weeksellaceae</taxon>
        <taxon>Empedobacter</taxon>
    </lineage>
</organism>
<comment type="caution">
    <text evidence="4">The sequence shown here is derived from an EMBL/GenBank/DDBJ whole genome shotgun (WGS) entry which is preliminary data.</text>
</comment>
<evidence type="ECO:0000313" key="4">
    <source>
        <dbReference type="EMBL" id="MDM1551553.1"/>
    </source>
</evidence>
<evidence type="ECO:0000313" key="5">
    <source>
        <dbReference type="Proteomes" id="UP001173578"/>
    </source>
</evidence>
<gene>
    <name evidence="4" type="ORF">HX095_10030</name>
</gene>
<dbReference type="RefSeq" id="WP_286486101.1">
    <property type="nucleotide sequence ID" value="NZ_JACALR010000004.1"/>
</dbReference>
<sequence>MIEFFAPEKIILDAGHNQNDPGAVHNGVTEYEVMRKFREKLSARLAKKGHNHISDKDSETNRVFQNRIRPLLKTGDITLAFHLNSSASGKATGVETFISRNAGVDSKAAAKELVDGLAAIMKIPNRGVKVENESQHSSIGILNLRGSAVLIEFGFIQTDLKIFIEKEEQILDLVESIAIKYDRNK</sequence>
<reference evidence="4" key="2">
    <citation type="journal article" date="2022" name="Sci. Total Environ.">
        <title>Prevalence, transmission, and molecular epidemiology of tet(X)-positive bacteria among humans, animals, and environmental niches in China: An epidemiological, and genomic-based study.</title>
        <authorList>
            <person name="Dong N."/>
            <person name="Zeng Y."/>
            <person name="Cai C."/>
            <person name="Sun C."/>
            <person name="Lu J."/>
            <person name="Liu C."/>
            <person name="Zhou H."/>
            <person name="Sun Q."/>
            <person name="Shu L."/>
            <person name="Wang H."/>
            <person name="Wang Y."/>
            <person name="Wang S."/>
            <person name="Wu C."/>
            <person name="Chan E.W."/>
            <person name="Chen G."/>
            <person name="Shen Z."/>
            <person name="Chen S."/>
            <person name="Zhang R."/>
        </authorList>
    </citation>
    <scope>NUCLEOTIDE SEQUENCE</scope>
    <source>
        <strain evidence="4">210</strain>
    </source>
</reference>
<dbReference type="Proteomes" id="UP001173578">
    <property type="component" value="Unassembled WGS sequence"/>
</dbReference>
<dbReference type="GO" id="GO:0009253">
    <property type="term" value="P:peptidoglycan catabolic process"/>
    <property type="evidence" value="ECO:0007669"/>
    <property type="project" value="InterPro"/>
</dbReference>
<accession>A0AAW7DIR7</accession>
<protein>
    <recommendedName>
        <fullName evidence="2">N-acetylmuramoyl-L-alanine amidase</fullName>
        <ecNumber evidence="2">3.5.1.28</ecNumber>
    </recommendedName>
</protein>
<dbReference type="InterPro" id="IPR050695">
    <property type="entry name" value="N-acetylmuramoyl_amidase_3"/>
</dbReference>
<dbReference type="InterPro" id="IPR002508">
    <property type="entry name" value="MurNAc-LAA_cat"/>
</dbReference>
<dbReference type="EC" id="3.5.1.28" evidence="2"/>
<dbReference type="GO" id="GO:0030288">
    <property type="term" value="C:outer membrane-bounded periplasmic space"/>
    <property type="evidence" value="ECO:0007669"/>
    <property type="project" value="TreeGrafter"/>
</dbReference>
<evidence type="ECO:0000256" key="1">
    <source>
        <dbReference type="ARBA" id="ARBA00001561"/>
    </source>
</evidence>
<feature type="domain" description="MurNAc-LAA" evidence="3">
    <location>
        <begin position="70"/>
        <end position="178"/>
    </location>
</feature>
<dbReference type="CDD" id="cd02696">
    <property type="entry name" value="MurNAc-LAA"/>
    <property type="match status" value="1"/>
</dbReference>
<comment type="catalytic activity">
    <reaction evidence="1">
        <text>Hydrolyzes the link between N-acetylmuramoyl residues and L-amino acid residues in certain cell-wall glycopeptides.</text>
        <dbReference type="EC" id="3.5.1.28"/>
    </reaction>
</comment>
<dbReference type="SUPFAM" id="SSF53187">
    <property type="entry name" value="Zn-dependent exopeptidases"/>
    <property type="match status" value="1"/>
</dbReference>
<reference evidence="4" key="1">
    <citation type="submission" date="2020-06" db="EMBL/GenBank/DDBJ databases">
        <authorList>
            <person name="Dong N."/>
        </authorList>
    </citation>
    <scope>NUCLEOTIDE SEQUENCE</scope>
    <source>
        <strain evidence="4">210</strain>
    </source>
</reference>
<dbReference type="Gene3D" id="3.40.630.40">
    <property type="entry name" value="Zn-dependent exopeptidases"/>
    <property type="match status" value="1"/>
</dbReference>
<name>A0AAW7DIR7_9FLAO</name>
<dbReference type="PANTHER" id="PTHR30404:SF8">
    <property type="entry name" value="AUTOLYSIN PH-RELATED"/>
    <property type="match status" value="1"/>
</dbReference>
<dbReference type="AlphaFoldDB" id="A0AAW7DIR7"/>
<dbReference type="GO" id="GO:0008745">
    <property type="term" value="F:N-acetylmuramoyl-L-alanine amidase activity"/>
    <property type="evidence" value="ECO:0007669"/>
    <property type="project" value="UniProtKB-EC"/>
</dbReference>
<evidence type="ECO:0000259" key="3">
    <source>
        <dbReference type="SMART" id="SM00646"/>
    </source>
</evidence>
<proteinExistence type="predicted"/>
<evidence type="ECO:0000256" key="2">
    <source>
        <dbReference type="ARBA" id="ARBA00011901"/>
    </source>
</evidence>